<proteinExistence type="inferred from homology"/>
<name>A0ABQ7J717_9APIC</name>
<comment type="cofactor">
    <cofactor evidence="1">
        <name>Zn(2+)</name>
        <dbReference type="ChEBI" id="CHEBI:29105"/>
    </cofactor>
</comment>
<evidence type="ECO:0000256" key="8">
    <source>
        <dbReference type="SAM" id="Phobius"/>
    </source>
</evidence>
<keyword evidence="3" id="KW-0645">Protease</keyword>
<dbReference type="PANTHER" id="PTHR10942:SF0">
    <property type="entry name" value="LEISHMANOLYSIN-LIKE PEPTIDASE"/>
    <property type="match status" value="1"/>
</dbReference>
<evidence type="ECO:0000256" key="2">
    <source>
        <dbReference type="ARBA" id="ARBA00005860"/>
    </source>
</evidence>
<evidence type="ECO:0000256" key="4">
    <source>
        <dbReference type="ARBA" id="ARBA00022723"/>
    </source>
</evidence>
<accession>A0ABQ7J717</accession>
<dbReference type="Pfam" id="PF01457">
    <property type="entry name" value="Peptidase_M8"/>
    <property type="match status" value="1"/>
</dbReference>
<keyword evidence="8" id="KW-1133">Transmembrane helix</keyword>
<keyword evidence="8" id="KW-0812">Transmembrane</keyword>
<dbReference type="PANTHER" id="PTHR10942">
    <property type="entry name" value="LEISHMANOLYSIN-LIKE PEPTIDASE"/>
    <property type="match status" value="1"/>
</dbReference>
<gene>
    <name evidence="9" type="ORF">IE077_003991</name>
</gene>
<sequence length="404" mass="43498">MTSSFQKVFHLFDGGIAAVTLLMLYATLWCNIIGSSSAYECIHDTFVAEKELNGLTLDVPSQDTRNDLRNLQSGLTYSNFDSIRIAFLTDGLSTFKSSAPSDFALFTERILPAVAKKLSSTFRVRRILSGLGLRRPCTTLGFLTAPNGLSVRACAVADANNVGTCIVSPIPQGLYSEDIFVCNDASLTNCTFRKGNAGLQSADFTVLVNVDTSATCSGHSTALAFAGICFRDSNTDRPLISELTFCNSAINSMRRDPRTGVDTLLHEVLHGLGFSVSYYPRFRFDNGTARTARSASGRPLASNTTVLDGVVVGPRSQINNYLVTETAREYARSYFGCAGTRGISLEAQGGGGSAGSHVEQTSFFEDTMVAIGGTDTVLTNATLTILRDSGWYNIEFDQAGNPQW</sequence>
<evidence type="ECO:0000256" key="3">
    <source>
        <dbReference type="ARBA" id="ARBA00022670"/>
    </source>
</evidence>
<evidence type="ECO:0000313" key="10">
    <source>
        <dbReference type="Proteomes" id="UP000823046"/>
    </source>
</evidence>
<dbReference type="SUPFAM" id="SSF55486">
    <property type="entry name" value="Metalloproteases ('zincins'), catalytic domain"/>
    <property type="match status" value="1"/>
</dbReference>
<keyword evidence="5" id="KW-0378">Hydrolase</keyword>
<evidence type="ECO:0000256" key="5">
    <source>
        <dbReference type="ARBA" id="ARBA00022801"/>
    </source>
</evidence>
<dbReference type="EMBL" id="JADAQX010000597">
    <property type="protein sequence ID" value="KAF8819795.1"/>
    <property type="molecule type" value="Genomic_DNA"/>
</dbReference>
<evidence type="ECO:0000256" key="6">
    <source>
        <dbReference type="ARBA" id="ARBA00022833"/>
    </source>
</evidence>
<comment type="caution">
    <text evidence="9">The sequence shown here is derived from an EMBL/GenBank/DDBJ whole genome shotgun (WGS) entry which is preliminary data.</text>
</comment>
<keyword evidence="8" id="KW-0472">Membrane</keyword>
<dbReference type="Gene3D" id="3.10.170.20">
    <property type="match status" value="1"/>
</dbReference>
<keyword evidence="4" id="KW-0479">Metal-binding</keyword>
<dbReference type="InterPro" id="IPR001577">
    <property type="entry name" value="Peptidase_M8"/>
</dbReference>
<keyword evidence="6" id="KW-0862">Zinc</keyword>
<feature type="transmembrane region" description="Helical" evidence="8">
    <location>
        <begin position="12"/>
        <end position="34"/>
    </location>
</feature>
<comment type="similarity">
    <text evidence="2">Belongs to the peptidase M8 family.</text>
</comment>
<dbReference type="Proteomes" id="UP000823046">
    <property type="component" value="Unassembled WGS sequence"/>
</dbReference>
<dbReference type="Gene3D" id="3.90.132.10">
    <property type="entry name" value="Leishmanolysin , domain 2"/>
    <property type="match status" value="1"/>
</dbReference>
<evidence type="ECO:0000256" key="7">
    <source>
        <dbReference type="ARBA" id="ARBA00023049"/>
    </source>
</evidence>
<organism evidence="9 10">
    <name type="scientific">Cardiosporidium cionae</name>
    <dbReference type="NCBI Taxonomy" id="476202"/>
    <lineage>
        <taxon>Eukaryota</taxon>
        <taxon>Sar</taxon>
        <taxon>Alveolata</taxon>
        <taxon>Apicomplexa</taxon>
        <taxon>Aconoidasida</taxon>
        <taxon>Nephromycida</taxon>
        <taxon>Cardiosporidium</taxon>
    </lineage>
</organism>
<evidence type="ECO:0008006" key="11">
    <source>
        <dbReference type="Google" id="ProtNLM"/>
    </source>
</evidence>
<keyword evidence="10" id="KW-1185">Reference proteome</keyword>
<evidence type="ECO:0000256" key="1">
    <source>
        <dbReference type="ARBA" id="ARBA00001947"/>
    </source>
</evidence>
<keyword evidence="7" id="KW-0482">Metalloprotease</keyword>
<reference evidence="9 10" key="1">
    <citation type="journal article" date="2020" name="bioRxiv">
        <title>Metabolic contributions of an alphaproteobacterial endosymbiont in the apicomplexan Cardiosporidium cionae.</title>
        <authorList>
            <person name="Hunter E.S."/>
            <person name="Paight C.J."/>
            <person name="Lane C.E."/>
        </authorList>
    </citation>
    <scope>NUCLEOTIDE SEQUENCE [LARGE SCALE GENOMIC DNA]</scope>
    <source>
        <strain evidence="9">ESH_2018</strain>
    </source>
</reference>
<protein>
    <recommendedName>
        <fullName evidence="11">Leishmanolysin</fullName>
    </recommendedName>
</protein>
<evidence type="ECO:0000313" key="9">
    <source>
        <dbReference type="EMBL" id="KAF8819795.1"/>
    </source>
</evidence>